<evidence type="ECO:0000256" key="6">
    <source>
        <dbReference type="ARBA" id="ARBA00023136"/>
    </source>
</evidence>
<proteinExistence type="predicted"/>
<dbReference type="Pfam" id="PF19300">
    <property type="entry name" value="BPD_transp_1_N"/>
    <property type="match status" value="1"/>
</dbReference>
<gene>
    <name evidence="9" type="ORF">METZ01_LOCUS207677</name>
</gene>
<evidence type="ECO:0000256" key="3">
    <source>
        <dbReference type="ARBA" id="ARBA00022475"/>
    </source>
</evidence>
<dbReference type="PANTHER" id="PTHR43163">
    <property type="entry name" value="DIPEPTIDE TRANSPORT SYSTEM PERMEASE PROTEIN DPPB-RELATED"/>
    <property type="match status" value="1"/>
</dbReference>
<feature type="domain" description="ABC transmembrane type-1" evidence="8">
    <location>
        <begin position="71"/>
        <end position="276"/>
    </location>
</feature>
<feature type="transmembrane region" description="Helical" evidence="7">
    <location>
        <begin position="215"/>
        <end position="237"/>
    </location>
</feature>
<dbReference type="InterPro" id="IPR000515">
    <property type="entry name" value="MetI-like"/>
</dbReference>
<evidence type="ECO:0000256" key="1">
    <source>
        <dbReference type="ARBA" id="ARBA00004651"/>
    </source>
</evidence>
<dbReference type="CDD" id="cd06261">
    <property type="entry name" value="TM_PBP2"/>
    <property type="match status" value="1"/>
</dbReference>
<dbReference type="SUPFAM" id="SSF161098">
    <property type="entry name" value="MetI-like"/>
    <property type="match status" value="1"/>
</dbReference>
<dbReference type="PANTHER" id="PTHR43163:SF6">
    <property type="entry name" value="DIPEPTIDE TRANSPORT SYSTEM PERMEASE PROTEIN DPPB-RELATED"/>
    <property type="match status" value="1"/>
</dbReference>
<evidence type="ECO:0000313" key="9">
    <source>
        <dbReference type="EMBL" id="SVB54823.1"/>
    </source>
</evidence>
<sequence length="290" mass="31943">SITNLLPGNVAKMMLGLKGTPEMLANLENALGLNDPLPQQYWRWFSGMLQGDMGDSIRFKEPIAKLLGQKLAVSSILMVMSLFIAFVLAIPLGIISAVKHNRWPDTLGSSVALAGISLPDFFWGIIFMLLFARTLGWLPSSGYVSPADDIWLALKHATLPALTLGLGLMAHLTRMMRSAMLEVLRADYIRTARAKGVRSTPVILRHALRNALSPVITVLGLQLGYIFGGIIVIEMVFNYSGMGFLTYQAMLNRDIPLIQASIFIIAAVFMVTNLIVDLSYRLLDPRVQLE</sequence>
<dbReference type="AlphaFoldDB" id="A0A382EXU0"/>
<organism evidence="9">
    <name type="scientific">marine metagenome</name>
    <dbReference type="NCBI Taxonomy" id="408172"/>
    <lineage>
        <taxon>unclassified sequences</taxon>
        <taxon>metagenomes</taxon>
        <taxon>ecological metagenomes</taxon>
    </lineage>
</organism>
<protein>
    <recommendedName>
        <fullName evidence="8">ABC transmembrane type-1 domain-containing protein</fullName>
    </recommendedName>
</protein>
<dbReference type="InterPro" id="IPR035906">
    <property type="entry name" value="MetI-like_sf"/>
</dbReference>
<dbReference type="GO" id="GO:0055085">
    <property type="term" value="P:transmembrane transport"/>
    <property type="evidence" value="ECO:0007669"/>
    <property type="project" value="InterPro"/>
</dbReference>
<dbReference type="EMBL" id="UINC01046595">
    <property type="protein sequence ID" value="SVB54823.1"/>
    <property type="molecule type" value="Genomic_DNA"/>
</dbReference>
<reference evidence="9" key="1">
    <citation type="submission" date="2018-05" db="EMBL/GenBank/DDBJ databases">
        <authorList>
            <person name="Lanie J.A."/>
            <person name="Ng W.-L."/>
            <person name="Kazmierczak K.M."/>
            <person name="Andrzejewski T.M."/>
            <person name="Davidsen T.M."/>
            <person name="Wayne K.J."/>
            <person name="Tettelin H."/>
            <person name="Glass J.I."/>
            <person name="Rusch D."/>
            <person name="Podicherti R."/>
            <person name="Tsui H.-C.T."/>
            <person name="Winkler M.E."/>
        </authorList>
    </citation>
    <scope>NUCLEOTIDE SEQUENCE</scope>
</reference>
<keyword evidence="5 7" id="KW-1133">Transmembrane helix</keyword>
<feature type="transmembrane region" description="Helical" evidence="7">
    <location>
        <begin position="76"/>
        <end position="98"/>
    </location>
</feature>
<name>A0A382EXU0_9ZZZZ</name>
<keyword evidence="2" id="KW-0813">Transport</keyword>
<dbReference type="PROSITE" id="PS50928">
    <property type="entry name" value="ABC_TM1"/>
    <property type="match status" value="1"/>
</dbReference>
<feature type="non-terminal residue" evidence="9">
    <location>
        <position position="1"/>
    </location>
</feature>
<evidence type="ECO:0000256" key="7">
    <source>
        <dbReference type="SAM" id="Phobius"/>
    </source>
</evidence>
<feature type="transmembrane region" description="Helical" evidence="7">
    <location>
        <begin position="257"/>
        <end position="276"/>
    </location>
</feature>
<feature type="transmembrane region" description="Helical" evidence="7">
    <location>
        <begin position="150"/>
        <end position="170"/>
    </location>
</feature>
<evidence type="ECO:0000259" key="8">
    <source>
        <dbReference type="PROSITE" id="PS50928"/>
    </source>
</evidence>
<feature type="transmembrane region" description="Helical" evidence="7">
    <location>
        <begin position="110"/>
        <end position="130"/>
    </location>
</feature>
<keyword evidence="4 7" id="KW-0812">Transmembrane</keyword>
<keyword evidence="6 7" id="KW-0472">Membrane</keyword>
<dbReference type="Gene3D" id="1.10.3720.10">
    <property type="entry name" value="MetI-like"/>
    <property type="match status" value="1"/>
</dbReference>
<evidence type="ECO:0000256" key="5">
    <source>
        <dbReference type="ARBA" id="ARBA00022989"/>
    </source>
</evidence>
<keyword evidence="3" id="KW-1003">Cell membrane</keyword>
<comment type="subcellular location">
    <subcellularLocation>
        <location evidence="1">Cell membrane</location>
        <topology evidence="1">Multi-pass membrane protein</topology>
    </subcellularLocation>
</comment>
<evidence type="ECO:0000256" key="4">
    <source>
        <dbReference type="ARBA" id="ARBA00022692"/>
    </source>
</evidence>
<evidence type="ECO:0000256" key="2">
    <source>
        <dbReference type="ARBA" id="ARBA00022448"/>
    </source>
</evidence>
<dbReference type="Pfam" id="PF00528">
    <property type="entry name" value="BPD_transp_1"/>
    <property type="match status" value="1"/>
</dbReference>
<accession>A0A382EXU0</accession>
<dbReference type="GO" id="GO:0005886">
    <property type="term" value="C:plasma membrane"/>
    <property type="evidence" value="ECO:0007669"/>
    <property type="project" value="UniProtKB-SubCell"/>
</dbReference>
<dbReference type="InterPro" id="IPR045621">
    <property type="entry name" value="BPD_transp_1_N"/>
</dbReference>